<keyword evidence="1" id="KW-0812">Transmembrane</keyword>
<keyword evidence="1" id="KW-1133">Transmembrane helix</keyword>
<dbReference type="EMBL" id="KL251553">
    <property type="protein sequence ID" value="KGB40697.1"/>
    <property type="molecule type" value="Genomic_DNA"/>
</dbReference>
<dbReference type="AlphaFoldDB" id="A0A095A1M3"/>
<accession>A0A095A1M3</accession>
<feature type="transmembrane region" description="Helical" evidence="1">
    <location>
        <begin position="52"/>
        <end position="70"/>
    </location>
</feature>
<name>A0A095A1M3_SCHHA</name>
<sequence length="157" mass="18158">MLCKEIDALNAECIRKEKLAQELKGRIEDYSKSIQVIIDQITTLQMIWSNKITIVGFVLLFSIILFTECLPQSKENQIIPGYSASFCVKIIKLVNSIETSDEIYEYLNEPKKRMLNGLRFQELLRLQKLKDSAKWLEDLGKRSSIYGINSLADDEYD</sequence>
<evidence type="ECO:0000313" key="2">
    <source>
        <dbReference type="EMBL" id="KGB40697.1"/>
    </source>
</evidence>
<proteinExistence type="predicted"/>
<reference evidence="2" key="1">
    <citation type="journal article" date="2012" name="Nat. Genet.">
        <title>Whole-genome sequence of Schistosoma haematobium.</title>
        <authorList>
            <person name="Young N.D."/>
            <person name="Jex A.R."/>
            <person name="Li B."/>
            <person name="Liu S."/>
            <person name="Yang L."/>
            <person name="Xiong Z."/>
            <person name="Li Y."/>
            <person name="Cantacessi C."/>
            <person name="Hall R.S."/>
            <person name="Xu X."/>
            <person name="Chen F."/>
            <person name="Wu X."/>
            <person name="Zerlotini A."/>
            <person name="Oliveira G."/>
            <person name="Hofmann A."/>
            <person name="Zhang G."/>
            <person name="Fang X."/>
            <person name="Kang Y."/>
            <person name="Campbell B.E."/>
            <person name="Loukas A."/>
            <person name="Ranganathan S."/>
            <person name="Rollinson D."/>
            <person name="Rinaldi G."/>
            <person name="Brindley P.J."/>
            <person name="Yang H."/>
            <person name="Wang J."/>
            <person name="Wang J."/>
            <person name="Gasser R.B."/>
        </authorList>
    </citation>
    <scope>NUCLEOTIDE SEQUENCE [LARGE SCALE GENOMIC DNA]</scope>
</reference>
<organism evidence="2">
    <name type="scientific">Schistosoma haematobium</name>
    <name type="common">Blood fluke</name>
    <dbReference type="NCBI Taxonomy" id="6185"/>
    <lineage>
        <taxon>Eukaryota</taxon>
        <taxon>Metazoa</taxon>
        <taxon>Spiralia</taxon>
        <taxon>Lophotrochozoa</taxon>
        <taxon>Platyhelminthes</taxon>
        <taxon>Trematoda</taxon>
        <taxon>Digenea</taxon>
        <taxon>Strigeidida</taxon>
        <taxon>Schistosomatoidea</taxon>
        <taxon>Schistosomatidae</taxon>
        <taxon>Schistosoma</taxon>
    </lineage>
</organism>
<evidence type="ECO:0000256" key="1">
    <source>
        <dbReference type="SAM" id="Phobius"/>
    </source>
</evidence>
<protein>
    <submittedName>
        <fullName evidence="2">Uncharacterized protein</fullName>
    </submittedName>
</protein>
<keyword evidence="1" id="KW-0472">Membrane</keyword>
<gene>
    <name evidence="2" type="ORF">MS3_09179</name>
</gene>